<keyword evidence="8" id="KW-0812">Transmembrane</keyword>
<dbReference type="Pfam" id="PF00672">
    <property type="entry name" value="HAMP"/>
    <property type="match status" value="1"/>
</dbReference>
<feature type="compositionally biased region" description="Low complexity" evidence="7">
    <location>
        <begin position="645"/>
        <end position="664"/>
    </location>
</feature>
<dbReference type="Pfam" id="PF00015">
    <property type="entry name" value="MCPsignal"/>
    <property type="match status" value="1"/>
</dbReference>
<accession>A0ABT9IVE7</accession>
<dbReference type="PANTHER" id="PTHR32089">
    <property type="entry name" value="METHYL-ACCEPTING CHEMOTAXIS PROTEIN MCPB"/>
    <property type="match status" value="1"/>
</dbReference>
<evidence type="ECO:0000256" key="2">
    <source>
        <dbReference type="ARBA" id="ARBA00022475"/>
    </source>
</evidence>
<keyword evidence="3 8" id="KW-0472">Membrane</keyword>
<feature type="compositionally biased region" description="Polar residues" evidence="7">
    <location>
        <begin position="629"/>
        <end position="644"/>
    </location>
</feature>
<evidence type="ECO:0000313" key="12">
    <source>
        <dbReference type="Proteomes" id="UP001231941"/>
    </source>
</evidence>
<evidence type="ECO:0000313" key="11">
    <source>
        <dbReference type="EMBL" id="MDP5273339.1"/>
    </source>
</evidence>
<feature type="transmembrane region" description="Helical" evidence="8">
    <location>
        <begin position="29"/>
        <end position="52"/>
    </location>
</feature>
<dbReference type="PRINTS" id="PR00260">
    <property type="entry name" value="CHEMTRNSDUCR"/>
</dbReference>
<name>A0ABT9IVE7_9BACL</name>
<evidence type="ECO:0000256" key="3">
    <source>
        <dbReference type="ARBA" id="ARBA00023136"/>
    </source>
</evidence>
<comment type="subcellular location">
    <subcellularLocation>
        <location evidence="1">Cell membrane</location>
    </subcellularLocation>
</comment>
<dbReference type="SUPFAM" id="SSF58104">
    <property type="entry name" value="Methyl-accepting chemotaxis protein (MCP) signaling domain"/>
    <property type="match status" value="1"/>
</dbReference>
<dbReference type="CDD" id="cd06225">
    <property type="entry name" value="HAMP"/>
    <property type="match status" value="1"/>
</dbReference>
<dbReference type="InterPro" id="IPR004089">
    <property type="entry name" value="MCPsignal_dom"/>
</dbReference>
<keyword evidence="4 6" id="KW-0807">Transducer</keyword>
<dbReference type="PROSITE" id="PS50885">
    <property type="entry name" value="HAMP"/>
    <property type="match status" value="1"/>
</dbReference>
<evidence type="ECO:0000259" key="10">
    <source>
        <dbReference type="PROSITE" id="PS50885"/>
    </source>
</evidence>
<feature type="transmembrane region" description="Helical" evidence="8">
    <location>
        <begin position="314"/>
        <end position="333"/>
    </location>
</feature>
<dbReference type="InterPro" id="IPR004090">
    <property type="entry name" value="Chemotax_Me-accpt_rcpt"/>
</dbReference>
<reference evidence="11 12" key="1">
    <citation type="submission" date="2023-08" db="EMBL/GenBank/DDBJ databases">
        <authorList>
            <person name="Park J.-S."/>
        </authorList>
    </citation>
    <scope>NUCLEOTIDE SEQUENCE [LARGE SCALE GENOMIC DNA]</scope>
    <source>
        <strain evidence="11 12">2205SS18-9</strain>
    </source>
</reference>
<dbReference type="InterPro" id="IPR003660">
    <property type="entry name" value="HAMP_dom"/>
</dbReference>
<evidence type="ECO:0000256" key="8">
    <source>
        <dbReference type="SAM" id="Phobius"/>
    </source>
</evidence>
<evidence type="ECO:0000259" key="9">
    <source>
        <dbReference type="PROSITE" id="PS50111"/>
    </source>
</evidence>
<evidence type="ECO:0000256" key="1">
    <source>
        <dbReference type="ARBA" id="ARBA00004236"/>
    </source>
</evidence>
<dbReference type="PROSITE" id="PS50111">
    <property type="entry name" value="CHEMOTAXIS_TRANSDUC_2"/>
    <property type="match status" value="1"/>
</dbReference>
<protein>
    <submittedName>
        <fullName evidence="11">Methyl-accepting chemotaxis protein</fullName>
    </submittedName>
</protein>
<feature type="domain" description="HAMP" evidence="10">
    <location>
        <begin position="335"/>
        <end position="387"/>
    </location>
</feature>
<feature type="region of interest" description="Disordered" evidence="7">
    <location>
        <begin position="629"/>
        <end position="668"/>
    </location>
</feature>
<feature type="domain" description="Methyl-accepting transducer" evidence="9">
    <location>
        <begin position="406"/>
        <end position="656"/>
    </location>
</feature>
<evidence type="ECO:0000256" key="6">
    <source>
        <dbReference type="PROSITE-ProRule" id="PRU00284"/>
    </source>
</evidence>
<dbReference type="Gene3D" id="1.10.287.950">
    <property type="entry name" value="Methyl-accepting chemotaxis protein"/>
    <property type="match status" value="1"/>
</dbReference>
<evidence type="ECO:0000256" key="7">
    <source>
        <dbReference type="SAM" id="MobiDB-lite"/>
    </source>
</evidence>
<gene>
    <name evidence="11" type="ORF">Q5Y73_04430</name>
</gene>
<sequence>MAKNIKKDTQDRSKYIRKKFNIHGIGTKINLLFFFSMVTTGLLLSIIITPYVSTKMEENIQNQSLMVAQTQLQSLQNYVLTTSEELNLMSDLLKNKSTEEINIGFSHLQGTSSKFIDIYQIDETGQEVLRSGFSSIMQDRSEDSSYIKVNNTGNYIGKIEESNYMMGPKFILEVSNSVTDLVNKPIGTIGTYLSLQSAWKEIRGNFEENQNQMFLISSDGYLVASDDEEHLALINQDGAVENTLEHEGVMDMIAKLETTEFSEINSMSGYGIFKDENGVSHVTSYVYDNQIGGAVFVETPVTVAFSAVSEIRNVIIIVVLSLLAAVTIIAFGFSNRLIKPLKKLISVSNRISKGDLTQTTNIKRKDEIGMLADSFDEMVYSLNQLVTNTKQASKLTLTTSEKLRLTVDEVAVASKQITAAIDEIAHSSEYQATISQETDDKIDQFMELATEIETQKNNVIEKAKHTQETINDNQSILENVIDGVQSLAESTDHSSKEVNILEERAFQIRKILETSKNIAKQTNLLSLNASIEAARAGTQGKGFAVVADEIRKLAVQSKEASDNVEEIINLVLDSISNVNNTMAYNIEQAHEERMAAEKAKTALLEIIESMDKVLLSINSMNNLLREQKSSVSSIQTNSKESSSYAMETTSSTEEVAASATETTSNMTTVIDRIDDLLSMSTELNQSVERFKVKEEN</sequence>
<dbReference type="PANTHER" id="PTHR32089:SF112">
    <property type="entry name" value="LYSOZYME-LIKE PROTEIN-RELATED"/>
    <property type="match status" value="1"/>
</dbReference>
<keyword evidence="12" id="KW-1185">Reference proteome</keyword>
<keyword evidence="8" id="KW-1133">Transmembrane helix</keyword>
<dbReference type="SMART" id="SM00283">
    <property type="entry name" value="MA"/>
    <property type="match status" value="1"/>
</dbReference>
<dbReference type="SMART" id="SM00304">
    <property type="entry name" value="HAMP"/>
    <property type="match status" value="1"/>
</dbReference>
<dbReference type="EMBL" id="JAVAMP010000001">
    <property type="protein sequence ID" value="MDP5273339.1"/>
    <property type="molecule type" value="Genomic_DNA"/>
</dbReference>
<keyword evidence="2" id="KW-1003">Cell membrane</keyword>
<evidence type="ECO:0000256" key="4">
    <source>
        <dbReference type="ARBA" id="ARBA00023224"/>
    </source>
</evidence>
<organism evidence="11 12">
    <name type="scientific">Chengkuizengella axinellae</name>
    <dbReference type="NCBI Taxonomy" id="3064388"/>
    <lineage>
        <taxon>Bacteria</taxon>
        <taxon>Bacillati</taxon>
        <taxon>Bacillota</taxon>
        <taxon>Bacilli</taxon>
        <taxon>Bacillales</taxon>
        <taxon>Paenibacillaceae</taxon>
        <taxon>Chengkuizengella</taxon>
    </lineage>
</organism>
<comment type="similarity">
    <text evidence="5">Belongs to the methyl-accepting chemotaxis (MCP) protein family.</text>
</comment>
<proteinExistence type="inferred from homology"/>
<dbReference type="Gene3D" id="6.10.340.10">
    <property type="match status" value="1"/>
</dbReference>
<comment type="caution">
    <text evidence="11">The sequence shown here is derived from an EMBL/GenBank/DDBJ whole genome shotgun (WGS) entry which is preliminary data.</text>
</comment>
<evidence type="ECO:0000256" key="5">
    <source>
        <dbReference type="ARBA" id="ARBA00029447"/>
    </source>
</evidence>
<dbReference type="RefSeq" id="WP_305990618.1">
    <property type="nucleotide sequence ID" value="NZ_JAVAMP010000001.1"/>
</dbReference>
<dbReference type="Proteomes" id="UP001231941">
    <property type="component" value="Unassembled WGS sequence"/>
</dbReference>